<dbReference type="OrthoDB" id="441771at2759"/>
<proteinExistence type="inferred from homology"/>
<accession>A0A078A6R1</accession>
<sequence length="410" mass="47542">MANKGKGSNKLKRKRGKKFRFFDGENQPEGGKPKQTVENPFEEHSTSKKARSQLIEEFQTRGKNNVFIDKRIGATSSKISEEDKMRLRYLREQRDQLKQTKVSKKRAKYNLEQFNSEDDEEMFMGFTHGGRKLEEADDFQDQIPESSDDEGYDNDTRQGNLDEQMVTRMNFGGGVQKEDKEGKKSRKEIYEEIINKSKAYKMVKSEIKMATQDLSHKLDSEYQDLLPLLNLSKNKQSQATLVETKLDKSYEKIAHLLVDEKRAAPSQVLLTDKEQAKQKKAKLQKLAEQNGDNDQNEEKGGMKKREMKELDKREKAIQRIQKDAIQKYKNDIKSSIVEDKVKEQIKKVQQLKKGKQVEIDSDLASEDDDEEEDYDEEDEEEEDEGSENEEDGDEDDEDQEYGSEVDSEDA</sequence>
<dbReference type="PANTHER" id="PTHR23183:SF0">
    <property type="entry name" value="NUCLEOLAR PROTEIN 14"/>
    <property type="match status" value="1"/>
</dbReference>
<feature type="region of interest" description="Disordered" evidence="7">
    <location>
        <begin position="348"/>
        <end position="410"/>
    </location>
</feature>
<dbReference type="PANTHER" id="PTHR23183">
    <property type="entry name" value="NOP14"/>
    <property type="match status" value="1"/>
</dbReference>
<evidence type="ECO:0000256" key="3">
    <source>
        <dbReference type="ARBA" id="ARBA00022517"/>
    </source>
</evidence>
<dbReference type="GO" id="GO:0032040">
    <property type="term" value="C:small-subunit processome"/>
    <property type="evidence" value="ECO:0007669"/>
    <property type="project" value="InterPro"/>
</dbReference>
<reference evidence="8 9" key="1">
    <citation type="submission" date="2014-06" db="EMBL/GenBank/DDBJ databases">
        <authorList>
            <person name="Swart Estienne"/>
        </authorList>
    </citation>
    <scope>NUCLEOTIDE SEQUENCE [LARGE SCALE GENOMIC DNA]</scope>
    <source>
        <strain evidence="8 9">130c</strain>
    </source>
</reference>
<organism evidence="8 9">
    <name type="scientific">Stylonychia lemnae</name>
    <name type="common">Ciliate</name>
    <dbReference type="NCBI Taxonomy" id="5949"/>
    <lineage>
        <taxon>Eukaryota</taxon>
        <taxon>Sar</taxon>
        <taxon>Alveolata</taxon>
        <taxon>Ciliophora</taxon>
        <taxon>Intramacronucleata</taxon>
        <taxon>Spirotrichea</taxon>
        <taxon>Stichotrichia</taxon>
        <taxon>Sporadotrichida</taxon>
        <taxon>Oxytrichidae</taxon>
        <taxon>Stylonychinae</taxon>
        <taxon>Stylonychia</taxon>
    </lineage>
</organism>
<comment type="similarity">
    <text evidence="2">Belongs to the NOP14 family.</text>
</comment>
<evidence type="ECO:0000313" key="9">
    <source>
        <dbReference type="Proteomes" id="UP000039865"/>
    </source>
</evidence>
<gene>
    <name evidence="8" type="primary">Contig10270.g10956</name>
    <name evidence="8" type="ORF">STYLEM_5429</name>
</gene>
<dbReference type="InParanoid" id="A0A078A6R1"/>
<dbReference type="GO" id="GO:0030490">
    <property type="term" value="P:maturation of SSU-rRNA"/>
    <property type="evidence" value="ECO:0007669"/>
    <property type="project" value="TreeGrafter"/>
</dbReference>
<name>A0A078A6R1_STYLE</name>
<keyword evidence="3" id="KW-0690">Ribosome biogenesis</keyword>
<feature type="region of interest" description="Disordered" evidence="7">
    <location>
        <begin position="269"/>
        <end position="315"/>
    </location>
</feature>
<dbReference type="GO" id="GO:0030692">
    <property type="term" value="C:Noc4p-Nop14p complex"/>
    <property type="evidence" value="ECO:0007669"/>
    <property type="project" value="TreeGrafter"/>
</dbReference>
<keyword evidence="4" id="KW-0698">rRNA processing</keyword>
<feature type="compositionally biased region" description="Basic and acidic residues" evidence="7">
    <location>
        <begin position="296"/>
        <end position="315"/>
    </location>
</feature>
<dbReference type="InterPro" id="IPR007276">
    <property type="entry name" value="Nop14"/>
</dbReference>
<evidence type="ECO:0000256" key="2">
    <source>
        <dbReference type="ARBA" id="ARBA00007466"/>
    </source>
</evidence>
<feature type="compositionally biased region" description="Acidic residues" evidence="7">
    <location>
        <begin position="359"/>
        <end position="410"/>
    </location>
</feature>
<evidence type="ECO:0000256" key="6">
    <source>
        <dbReference type="ARBA" id="ARBA00024695"/>
    </source>
</evidence>
<dbReference type="AlphaFoldDB" id="A0A078A6R1"/>
<dbReference type="OMA" id="KNWKFTH"/>
<evidence type="ECO:0000256" key="5">
    <source>
        <dbReference type="ARBA" id="ARBA00023242"/>
    </source>
</evidence>
<feature type="compositionally biased region" description="Basic residues" evidence="7">
    <location>
        <begin position="7"/>
        <end position="19"/>
    </location>
</feature>
<dbReference type="Pfam" id="PF04147">
    <property type="entry name" value="Nop14"/>
    <property type="match status" value="1"/>
</dbReference>
<feature type="region of interest" description="Disordered" evidence="7">
    <location>
        <begin position="134"/>
        <end position="163"/>
    </location>
</feature>
<feature type="region of interest" description="Disordered" evidence="7">
    <location>
        <begin position="1"/>
        <end position="52"/>
    </location>
</feature>
<evidence type="ECO:0000256" key="4">
    <source>
        <dbReference type="ARBA" id="ARBA00022552"/>
    </source>
</evidence>
<evidence type="ECO:0000313" key="8">
    <source>
        <dbReference type="EMBL" id="CDW76429.1"/>
    </source>
</evidence>
<evidence type="ECO:0000256" key="1">
    <source>
        <dbReference type="ARBA" id="ARBA00004604"/>
    </source>
</evidence>
<evidence type="ECO:0000256" key="7">
    <source>
        <dbReference type="SAM" id="MobiDB-lite"/>
    </source>
</evidence>
<protein>
    <submittedName>
        <fullName evidence="8">Nucleolar protein 14</fullName>
    </submittedName>
</protein>
<comment type="function">
    <text evidence="6">Involved in nucleolar processing of pre-18S ribosomal RNA. Has a role in the nuclear export of 40S pre-ribosomal subunit to the cytoplasm.</text>
</comment>
<keyword evidence="9" id="KW-1185">Reference proteome</keyword>
<dbReference type="Proteomes" id="UP000039865">
    <property type="component" value="Unassembled WGS sequence"/>
</dbReference>
<dbReference type="EMBL" id="CCKQ01005264">
    <property type="protein sequence ID" value="CDW76429.1"/>
    <property type="molecule type" value="Genomic_DNA"/>
</dbReference>
<keyword evidence="5" id="KW-0539">Nucleus</keyword>
<feature type="compositionally biased region" description="Acidic residues" evidence="7">
    <location>
        <begin position="135"/>
        <end position="153"/>
    </location>
</feature>
<comment type="subcellular location">
    <subcellularLocation>
        <location evidence="1">Nucleus</location>
        <location evidence="1">Nucleolus</location>
    </subcellularLocation>
</comment>